<dbReference type="InterPro" id="IPR011075">
    <property type="entry name" value="TetR_C"/>
</dbReference>
<dbReference type="AlphaFoldDB" id="A0A5A7S3C7"/>
<gene>
    <name evidence="4" type="ORF">FOY51_22355</name>
</gene>
<keyword evidence="1" id="KW-0805">Transcription regulation</keyword>
<keyword evidence="5" id="KW-1185">Reference proteome</keyword>
<evidence type="ECO:0000256" key="1">
    <source>
        <dbReference type="ARBA" id="ARBA00023015"/>
    </source>
</evidence>
<accession>A0A5A7S3C7</accession>
<proteinExistence type="predicted"/>
<reference evidence="4 5" key="1">
    <citation type="submission" date="2019-07" db="EMBL/GenBank/DDBJ databases">
        <title>Rhodococcus cavernicolus sp. nov., isolated from a cave.</title>
        <authorList>
            <person name="Lee S.D."/>
        </authorList>
    </citation>
    <scope>NUCLEOTIDE SEQUENCE [LARGE SCALE GENOMIC DNA]</scope>
    <source>
        <strain evidence="4 5">C1-24</strain>
    </source>
</reference>
<keyword evidence="2" id="KW-0804">Transcription</keyword>
<dbReference type="RefSeq" id="WP_149432491.1">
    <property type="nucleotide sequence ID" value="NZ_VLNY01000015.1"/>
</dbReference>
<sequence>MNTDDALERHALSCFRNHDGITREIERRAITDAQQLGELPSNPDAARLAFELDALACAANAEALLFDDDSAYDRAAAAIHDRLHALV</sequence>
<dbReference type="InterPro" id="IPR036271">
    <property type="entry name" value="Tet_transcr_reg_TetR-rel_C_sf"/>
</dbReference>
<evidence type="ECO:0000313" key="4">
    <source>
        <dbReference type="EMBL" id="KAA0019395.1"/>
    </source>
</evidence>
<dbReference type="Pfam" id="PF16925">
    <property type="entry name" value="TetR_C_13"/>
    <property type="match status" value="1"/>
</dbReference>
<evidence type="ECO:0000313" key="5">
    <source>
        <dbReference type="Proteomes" id="UP000322244"/>
    </source>
</evidence>
<feature type="domain" description="Tetracyclin repressor-like C-terminal" evidence="3">
    <location>
        <begin position="27"/>
        <end position="79"/>
    </location>
</feature>
<dbReference type="Gene3D" id="1.10.357.10">
    <property type="entry name" value="Tetracycline Repressor, domain 2"/>
    <property type="match status" value="1"/>
</dbReference>
<name>A0A5A7S3C7_9NOCA</name>
<evidence type="ECO:0000256" key="2">
    <source>
        <dbReference type="ARBA" id="ARBA00023163"/>
    </source>
</evidence>
<evidence type="ECO:0000259" key="3">
    <source>
        <dbReference type="Pfam" id="PF16925"/>
    </source>
</evidence>
<dbReference type="EMBL" id="VLNY01000015">
    <property type="protein sequence ID" value="KAA0019395.1"/>
    <property type="molecule type" value="Genomic_DNA"/>
</dbReference>
<dbReference type="Proteomes" id="UP000322244">
    <property type="component" value="Unassembled WGS sequence"/>
</dbReference>
<comment type="caution">
    <text evidence="4">The sequence shown here is derived from an EMBL/GenBank/DDBJ whole genome shotgun (WGS) entry which is preliminary data.</text>
</comment>
<dbReference type="SUPFAM" id="SSF48498">
    <property type="entry name" value="Tetracyclin repressor-like, C-terminal domain"/>
    <property type="match status" value="1"/>
</dbReference>
<organism evidence="4 5">
    <name type="scientific">Antrihabitans cavernicola</name>
    <dbReference type="NCBI Taxonomy" id="2495913"/>
    <lineage>
        <taxon>Bacteria</taxon>
        <taxon>Bacillati</taxon>
        <taxon>Actinomycetota</taxon>
        <taxon>Actinomycetes</taxon>
        <taxon>Mycobacteriales</taxon>
        <taxon>Nocardiaceae</taxon>
        <taxon>Antrihabitans</taxon>
    </lineage>
</organism>
<protein>
    <recommendedName>
        <fullName evidence="3">Tetracyclin repressor-like C-terminal domain-containing protein</fullName>
    </recommendedName>
</protein>